<comment type="caution">
    <text evidence="1">The sequence shown here is derived from an EMBL/GenBank/DDBJ whole genome shotgun (WGS) entry which is preliminary data.</text>
</comment>
<dbReference type="AlphaFoldDB" id="A0AAN9WIL6"/>
<gene>
    <name evidence="1" type="ORF">R5R35_001823</name>
</gene>
<reference evidence="1 2" key="1">
    <citation type="submission" date="2024-03" db="EMBL/GenBank/DDBJ databases">
        <title>The genome assembly and annotation of the cricket Gryllus longicercus Weissman &amp; Gray.</title>
        <authorList>
            <person name="Szrajer S."/>
            <person name="Gray D."/>
            <person name="Ylla G."/>
        </authorList>
    </citation>
    <scope>NUCLEOTIDE SEQUENCE [LARGE SCALE GENOMIC DNA]</scope>
    <source>
        <strain evidence="1">DAG 2021-001</strain>
        <tissue evidence="1">Whole body minus gut</tissue>
    </source>
</reference>
<evidence type="ECO:0000313" key="2">
    <source>
        <dbReference type="Proteomes" id="UP001378592"/>
    </source>
</evidence>
<sequence length="84" mass="9726">MPGQARLSRVCFEVQYGSALYPRTIWTAQGHPLLRFRHHFSFRRLILPQGITLLPLPPSTAWVKTIESPSVRLSEHGRLILEHR</sequence>
<dbReference type="EMBL" id="JAZDUA010000036">
    <property type="protein sequence ID" value="KAK7871638.1"/>
    <property type="molecule type" value="Genomic_DNA"/>
</dbReference>
<proteinExistence type="predicted"/>
<dbReference type="Proteomes" id="UP001378592">
    <property type="component" value="Unassembled WGS sequence"/>
</dbReference>
<accession>A0AAN9WIL6</accession>
<name>A0AAN9WIL6_9ORTH</name>
<protein>
    <submittedName>
        <fullName evidence="1">Uncharacterized protein</fullName>
    </submittedName>
</protein>
<evidence type="ECO:0000313" key="1">
    <source>
        <dbReference type="EMBL" id="KAK7871638.1"/>
    </source>
</evidence>
<organism evidence="1 2">
    <name type="scientific">Gryllus longicercus</name>
    <dbReference type="NCBI Taxonomy" id="2509291"/>
    <lineage>
        <taxon>Eukaryota</taxon>
        <taxon>Metazoa</taxon>
        <taxon>Ecdysozoa</taxon>
        <taxon>Arthropoda</taxon>
        <taxon>Hexapoda</taxon>
        <taxon>Insecta</taxon>
        <taxon>Pterygota</taxon>
        <taxon>Neoptera</taxon>
        <taxon>Polyneoptera</taxon>
        <taxon>Orthoptera</taxon>
        <taxon>Ensifera</taxon>
        <taxon>Gryllidea</taxon>
        <taxon>Grylloidea</taxon>
        <taxon>Gryllidae</taxon>
        <taxon>Gryllinae</taxon>
        <taxon>Gryllus</taxon>
    </lineage>
</organism>
<keyword evidence="2" id="KW-1185">Reference proteome</keyword>